<dbReference type="InterPro" id="IPR036691">
    <property type="entry name" value="Endo/exonu/phosph_ase_sf"/>
</dbReference>
<feature type="domain" description="Reverse transcriptase" evidence="2">
    <location>
        <begin position="498"/>
        <end position="650"/>
    </location>
</feature>
<dbReference type="Proteomes" id="UP000616885">
    <property type="component" value="Unassembled WGS sequence"/>
</dbReference>
<dbReference type="EMBL" id="JADCTT010000018">
    <property type="protein sequence ID" value="KAF9743236.1"/>
    <property type="molecule type" value="Genomic_DNA"/>
</dbReference>
<evidence type="ECO:0000259" key="2">
    <source>
        <dbReference type="Pfam" id="PF00078"/>
    </source>
</evidence>
<dbReference type="PANTHER" id="PTHR33481:SF1">
    <property type="entry name" value="ENDONUCLEASE_EXONUCLEASE_PHOSPHATASE DOMAIN-CONTAINING PROTEIN-RELATED"/>
    <property type="match status" value="1"/>
</dbReference>
<evidence type="ECO:0000256" key="1">
    <source>
        <dbReference type="SAM" id="MobiDB-lite"/>
    </source>
</evidence>
<evidence type="ECO:0000259" key="3">
    <source>
        <dbReference type="Pfam" id="PF14529"/>
    </source>
</evidence>
<evidence type="ECO:0000313" key="4">
    <source>
        <dbReference type="EMBL" id="KAF9743236.1"/>
    </source>
</evidence>
<dbReference type="AlphaFoldDB" id="A0A8H7K1Z8"/>
<evidence type="ECO:0008006" key="6">
    <source>
        <dbReference type="Google" id="ProtNLM"/>
    </source>
</evidence>
<dbReference type="Gene3D" id="3.60.10.10">
    <property type="entry name" value="Endonuclease/exonuclease/phosphatase"/>
    <property type="match status" value="1"/>
</dbReference>
<evidence type="ECO:0000313" key="5">
    <source>
        <dbReference type="Proteomes" id="UP000616885"/>
    </source>
</evidence>
<gene>
    <name evidence="4" type="ORF">IM811_006892</name>
</gene>
<feature type="compositionally biased region" description="Basic and acidic residues" evidence="1">
    <location>
        <begin position="707"/>
        <end position="717"/>
    </location>
</feature>
<comment type="caution">
    <text evidence="4">The sequence shown here is derived from an EMBL/GenBank/DDBJ whole genome shotgun (WGS) entry which is preliminary data.</text>
</comment>
<protein>
    <recommendedName>
        <fullName evidence="6">Reverse transcriptase domain-containing protein</fullName>
    </recommendedName>
</protein>
<sequence length="1134" mass="129381">MSRPAWLQPQHSPASSREELRTAQANLKNSLGRLISLADILQTEVWDAIAIQDPSLHLAYKRIPGYQCEDDNPYFKTRGKNKASRAKAKKAKTKKAKIGLVAFYVGTHVLKSWRVTRHQGTNYDLVAALMLPTDAGTMQISNVYNQYGNLDLDLFSLQCMGQSLTVILGDFNIPHPDSPKATSVSRRLKQLAQGACLRCLTPAREITYSRSASLRYSSTIDLCFVSWDLAQRLPDMAAAACQVLSLAGFRSDHRIVQTTLNVEPILSDEMHYIWRSVNEDRFREAMRIALQPLEDYPLDNKEQIDCYIEKLLEIMLSVVNDHVKRRGPKHWARPKSFPDTLVQLLADESELYNKFCDTGDDGDEEAWEEAHAKATNYSHCLKKTRFRAAAAGKEGENWKPGRDGSGYTFEELTAQLAARRDKYKHNSWERELLRIINSLPEGKSALPDGLVNEAFKKSKDVCIPFLERCIKACLGLFYHPGAFKHSIALMLRKAGKENDDDTKSWRPIELLSPLGKIFEKVVADKMRDLAAFRKLLPQHQYGTKGRSTTKAVQHLQNIVYRSWNFTSGGSHGIKGYKTASPRRIKRTVASLLGFDISGAYNRVPWDRLIDVLIRKSALPDPIPLVHIWLLKVLDRNSNLHDINAECYPFGYVDDHYLVVISPDYQTNCRAFERMTEVLKRWADENKVVLNPIKYVVMHFRRPRSRDKRSQERNVLREKRSKGKAKRSKGGPKVVAKDDDNDNNDDDDEPTTFSPISDEIPNIDGVTRESLKTEVRVLGIIVDDELSWNAHVDNLVSRVHGKMRTMRRMGGATWGISLVHMRQWYLTTVRPMITYGCQAWFLPPAEKNLKWRLTQKLMAQLESLQYQCLLQVSGAMRNTPRHMLLKELGIPSLEVYMTSLVMKHATYMINTPEHSEMERIRELPMYKKRCYRAHPFHCLFTYVAKLRHCAREKWLLSKFPGSNGGLGRKQTKKAISHYFSRMEDAQASSEWADYAKAHQHINHPLYRMEREELPTIQGHGPPYKHHAVALPHQLHRAPLALAQEVPDEKCPCDGGLHTPHHLFVECANLAEARIQLKAQLNGRLDTSTLWTSLGRARPAAVLSQWAIENFGISQFQPAGESLDELENEKDSSQNA</sequence>
<dbReference type="Pfam" id="PF00078">
    <property type="entry name" value="RVT_1"/>
    <property type="match status" value="1"/>
</dbReference>
<dbReference type="PANTHER" id="PTHR33481">
    <property type="entry name" value="REVERSE TRANSCRIPTASE"/>
    <property type="match status" value="1"/>
</dbReference>
<feature type="compositionally biased region" description="Acidic residues" evidence="1">
    <location>
        <begin position="738"/>
        <end position="749"/>
    </location>
</feature>
<feature type="domain" description="Endonuclease/exonuclease/phosphatase" evidence="3">
    <location>
        <begin position="139"/>
        <end position="256"/>
    </location>
</feature>
<dbReference type="GO" id="GO:0003824">
    <property type="term" value="F:catalytic activity"/>
    <property type="evidence" value="ECO:0007669"/>
    <property type="project" value="InterPro"/>
</dbReference>
<dbReference type="SUPFAM" id="SSF56219">
    <property type="entry name" value="DNase I-like"/>
    <property type="match status" value="1"/>
</dbReference>
<dbReference type="InterPro" id="IPR005135">
    <property type="entry name" value="Endo/exonuclease/phosphatase"/>
</dbReference>
<reference evidence="4" key="1">
    <citation type="submission" date="2020-10" db="EMBL/GenBank/DDBJ databases">
        <title>High-Quality Genome Resource of Clonostachys rosea strain S41 by Oxford Nanopore Long-Read Sequencing.</title>
        <authorList>
            <person name="Wang H."/>
        </authorList>
    </citation>
    <scope>NUCLEOTIDE SEQUENCE</scope>
    <source>
        <strain evidence="4">S41</strain>
    </source>
</reference>
<accession>A0A8H7K1Z8</accession>
<dbReference type="CDD" id="cd01650">
    <property type="entry name" value="RT_nLTR_like"/>
    <property type="match status" value="1"/>
</dbReference>
<feature type="region of interest" description="Disordered" evidence="1">
    <location>
        <begin position="703"/>
        <end position="760"/>
    </location>
</feature>
<dbReference type="InterPro" id="IPR000477">
    <property type="entry name" value="RT_dom"/>
</dbReference>
<proteinExistence type="predicted"/>
<dbReference type="Pfam" id="PF14529">
    <property type="entry name" value="Exo_endo_phos_2"/>
    <property type="match status" value="1"/>
</dbReference>
<name>A0A8H7K1Z8_BIOOC</name>
<feature type="compositionally biased region" description="Basic residues" evidence="1">
    <location>
        <begin position="718"/>
        <end position="729"/>
    </location>
</feature>
<organism evidence="4 5">
    <name type="scientific">Bionectria ochroleuca</name>
    <name type="common">Gliocladium roseum</name>
    <dbReference type="NCBI Taxonomy" id="29856"/>
    <lineage>
        <taxon>Eukaryota</taxon>
        <taxon>Fungi</taxon>
        <taxon>Dikarya</taxon>
        <taxon>Ascomycota</taxon>
        <taxon>Pezizomycotina</taxon>
        <taxon>Sordariomycetes</taxon>
        <taxon>Hypocreomycetidae</taxon>
        <taxon>Hypocreales</taxon>
        <taxon>Bionectriaceae</taxon>
        <taxon>Clonostachys</taxon>
    </lineage>
</organism>